<dbReference type="Gene3D" id="3.40.630.30">
    <property type="match status" value="1"/>
</dbReference>
<organism evidence="1 2">
    <name type="scientific">Paenibacillus borealis</name>
    <dbReference type="NCBI Taxonomy" id="160799"/>
    <lineage>
        <taxon>Bacteria</taxon>
        <taxon>Bacillati</taxon>
        <taxon>Bacillota</taxon>
        <taxon>Bacilli</taxon>
        <taxon>Bacillales</taxon>
        <taxon>Paenibacillaceae</taxon>
        <taxon>Paenibacillus</taxon>
    </lineage>
</organism>
<sequence length="75" mass="8695">MRNSTVRRATYADVEDILHIYNQGIEDRIAALEEETKDRPFINNWFDEHQGSFAILVAENDGKPTDVMIMEKLLV</sequence>
<evidence type="ECO:0000313" key="2">
    <source>
        <dbReference type="Proteomes" id="UP000187412"/>
    </source>
</evidence>
<protein>
    <recommendedName>
        <fullName evidence="3">GNAT family N-acetyltransferase</fullName>
    </recommendedName>
</protein>
<dbReference type="RefSeq" id="WP_076110911.1">
    <property type="nucleotide sequence ID" value="NZ_MPTB01000014.1"/>
</dbReference>
<evidence type="ECO:0000313" key="1">
    <source>
        <dbReference type="EMBL" id="OMD47833.1"/>
    </source>
</evidence>
<gene>
    <name evidence="1" type="ORF">BSK56_13055</name>
</gene>
<reference evidence="1 2" key="1">
    <citation type="submission" date="2016-10" db="EMBL/GenBank/DDBJ databases">
        <title>Paenibacillus species isolates.</title>
        <authorList>
            <person name="Beno S.M."/>
        </authorList>
    </citation>
    <scope>NUCLEOTIDE SEQUENCE [LARGE SCALE GENOMIC DNA]</scope>
    <source>
        <strain evidence="1 2">FSL H7-0744</strain>
    </source>
</reference>
<dbReference type="EMBL" id="MPTB01000014">
    <property type="protein sequence ID" value="OMD47833.1"/>
    <property type="molecule type" value="Genomic_DNA"/>
</dbReference>
<dbReference type="Proteomes" id="UP000187412">
    <property type="component" value="Unassembled WGS sequence"/>
</dbReference>
<proteinExistence type="predicted"/>
<comment type="caution">
    <text evidence="1">The sequence shown here is derived from an EMBL/GenBank/DDBJ whole genome shotgun (WGS) entry which is preliminary data.</text>
</comment>
<dbReference type="InterPro" id="IPR016181">
    <property type="entry name" value="Acyl_CoA_acyltransferase"/>
</dbReference>
<dbReference type="SUPFAM" id="SSF55729">
    <property type="entry name" value="Acyl-CoA N-acyltransferases (Nat)"/>
    <property type="match status" value="1"/>
</dbReference>
<evidence type="ECO:0008006" key="3">
    <source>
        <dbReference type="Google" id="ProtNLM"/>
    </source>
</evidence>
<keyword evidence="2" id="KW-1185">Reference proteome</keyword>
<name>A0ABX3HBJ2_PAEBO</name>
<accession>A0ABX3HBJ2</accession>